<proteinExistence type="predicted"/>
<accession>A0A6U8SIV0</accession>
<dbReference type="AlphaFoldDB" id="A0A6U8SIV0"/>
<organism evidence="1">
    <name type="scientific">Emiliania huxleyi</name>
    <name type="common">Coccolithophore</name>
    <name type="synonym">Pontosphaera huxleyi</name>
    <dbReference type="NCBI Taxonomy" id="2903"/>
    <lineage>
        <taxon>Eukaryota</taxon>
        <taxon>Haptista</taxon>
        <taxon>Haptophyta</taxon>
        <taxon>Prymnesiophyceae</taxon>
        <taxon>Isochrysidales</taxon>
        <taxon>Noelaerhabdaceae</taxon>
        <taxon>Emiliania</taxon>
    </lineage>
</organism>
<sequence>MIDSDAFLRSGRLSLRIDELVADHVAKRHGEWSFASQRNGGPRTPLWMAGNAPFKPAQPNAGLQVWRGGPLLNSSWDALRRWWAADVGDFHNRHHPYEQAGINRTLERGRDYGVLLGLEWLNKSEWRSLPAAHISSVSRFDRMRVLAATLANIRGSFLQRCGQMPNATSIDATRTAERLLERRATQSREHARE</sequence>
<evidence type="ECO:0000313" key="1">
    <source>
        <dbReference type="EMBL" id="CAE0548747.1"/>
    </source>
</evidence>
<dbReference type="EMBL" id="HBIR01022316">
    <property type="protein sequence ID" value="CAE0548747.1"/>
    <property type="molecule type" value="Transcribed_RNA"/>
</dbReference>
<gene>
    <name evidence="1" type="ORF">EHUX00137_LOCUS17033</name>
</gene>
<name>A0A6U8SIV0_EMIHU</name>
<reference evidence="1" key="1">
    <citation type="submission" date="2021-01" db="EMBL/GenBank/DDBJ databases">
        <authorList>
            <person name="Corre E."/>
            <person name="Pelletier E."/>
            <person name="Niang G."/>
            <person name="Scheremetjew M."/>
            <person name="Finn R."/>
            <person name="Kale V."/>
            <person name="Holt S."/>
            <person name="Cochrane G."/>
            <person name="Meng A."/>
            <person name="Brown T."/>
            <person name="Cohen L."/>
        </authorList>
    </citation>
    <scope>NUCLEOTIDE SEQUENCE</scope>
    <source>
        <strain evidence="1">379</strain>
    </source>
</reference>
<protein>
    <submittedName>
        <fullName evidence="1">Uncharacterized protein</fullName>
    </submittedName>
</protein>